<dbReference type="EMBL" id="AP027728">
    <property type="protein sequence ID" value="BDZ39339.1"/>
    <property type="molecule type" value="Genomic_DNA"/>
</dbReference>
<sequence length="159" mass="17791">MSRYDREDVDALLAQELSGLNLSSRSVGSGMIGGAVTNWRELTDGEAAEHWQALRAWVEWFATRYNIPVSIVPDCWWRHGPLVEELSALHTAHVAAFDPSDSGFGPIGWHERLAIAIPRLNRSYGGGCNNGHKPTRPRSWVNATDEQEWEAWTTQAHAE</sequence>
<name>A0ABM8FUH3_9MICO</name>
<keyword evidence="2" id="KW-1185">Reference proteome</keyword>
<dbReference type="RefSeq" id="WP_286299399.1">
    <property type="nucleotide sequence ID" value="NZ_AP027728.1"/>
</dbReference>
<reference evidence="2" key="1">
    <citation type="journal article" date="2019" name="Int. J. Syst. Evol. Microbiol.">
        <title>The Global Catalogue of Microorganisms (GCM) 10K type strain sequencing project: providing services to taxonomists for standard genome sequencing and annotation.</title>
        <authorList>
            <consortium name="The Broad Institute Genomics Platform"/>
            <consortium name="The Broad Institute Genome Sequencing Center for Infectious Disease"/>
            <person name="Wu L."/>
            <person name="Ma J."/>
        </authorList>
    </citation>
    <scope>NUCLEOTIDE SEQUENCE [LARGE SCALE GENOMIC DNA]</scope>
    <source>
        <strain evidence="2">NBRC 106310</strain>
    </source>
</reference>
<organism evidence="1 2">
    <name type="scientific">Microbacterium suwonense</name>
    <dbReference type="NCBI Taxonomy" id="683047"/>
    <lineage>
        <taxon>Bacteria</taxon>
        <taxon>Bacillati</taxon>
        <taxon>Actinomycetota</taxon>
        <taxon>Actinomycetes</taxon>
        <taxon>Micrococcales</taxon>
        <taxon>Microbacteriaceae</taxon>
        <taxon>Microbacterium</taxon>
    </lineage>
</organism>
<evidence type="ECO:0000313" key="1">
    <source>
        <dbReference type="EMBL" id="BDZ39339.1"/>
    </source>
</evidence>
<dbReference type="Proteomes" id="UP001321543">
    <property type="component" value="Chromosome"/>
</dbReference>
<gene>
    <name evidence="1" type="ORF">GCM10025863_19530</name>
</gene>
<protein>
    <submittedName>
        <fullName evidence="1">Uncharacterized protein</fullName>
    </submittedName>
</protein>
<proteinExistence type="predicted"/>
<evidence type="ECO:0000313" key="2">
    <source>
        <dbReference type="Proteomes" id="UP001321543"/>
    </source>
</evidence>
<accession>A0ABM8FUH3</accession>